<dbReference type="InterPro" id="IPR016032">
    <property type="entry name" value="Sig_transdc_resp-reg_C-effctor"/>
</dbReference>
<evidence type="ECO:0000313" key="6">
    <source>
        <dbReference type="EMBL" id="ABU74518.1"/>
    </source>
</evidence>
<dbReference type="InterPro" id="IPR001867">
    <property type="entry name" value="OmpR/PhoB-type_DNA-bd"/>
</dbReference>
<gene>
    <name evidence="6" type="ordered locus">VIBHAR_06627</name>
</gene>
<evidence type="ECO:0000256" key="1">
    <source>
        <dbReference type="ARBA" id="ARBA00023125"/>
    </source>
</evidence>
<dbReference type="EMBL" id="CP000790">
    <property type="protein sequence ID" value="ABU74518.1"/>
    <property type="molecule type" value="Genomic_DNA"/>
</dbReference>
<sequence>MLYQSDSLCIKVRDNPNTKINIVNEVKTMSDQSTVVIIEDESAIAENLIHVLEMDGYHAAWFATAGEGLAFLQQKPAALLVLDVGLPDGNGFELCKTIREFSDLPIIFLTARSDEIDRVVGLEIGADDYVTKPFSPREMLARIKLRIKAKAPMMEHKPESVAVPEQPQLNHDLVAQNFDYGVGGQMLGLTAVEFKILNKLISVSSNVVSREQLMIAADMAPEAAYERNIDTHIKAIRHKLKPFEMSERICTKRGFGYFYCIKGE</sequence>
<dbReference type="InterPro" id="IPR011006">
    <property type="entry name" value="CheY-like_superfamily"/>
</dbReference>
<evidence type="ECO:0000256" key="3">
    <source>
        <dbReference type="PROSITE-ProRule" id="PRU01091"/>
    </source>
</evidence>
<reference evidence="6 7" key="1">
    <citation type="submission" date="2007-08" db="EMBL/GenBank/DDBJ databases">
        <authorList>
            <consortium name="The Vibrio harveyi Genome Sequencing Project"/>
            <person name="Bassler B."/>
            <person name="Clifton S.W."/>
            <person name="Fulton L."/>
            <person name="Delehaunty K."/>
            <person name="Fronick C."/>
            <person name="Harrison M."/>
            <person name="Markivic C."/>
            <person name="Fulton R."/>
            <person name="Tin-Wollam A.-M."/>
            <person name="Shah N."/>
            <person name="Pepin K."/>
            <person name="Nash W."/>
            <person name="Thiruvilangam P."/>
            <person name="Bhonagiri V."/>
            <person name="Waters C."/>
            <person name="Tu K.C."/>
            <person name="Irgon J."/>
            <person name="Wilson R.K."/>
        </authorList>
    </citation>
    <scope>NUCLEOTIDE SEQUENCE [LARGE SCALE GENOMIC DNA]</scope>
    <source>
        <strain evidence="7">ATCC BAA-1116 / BB120</strain>
    </source>
</reference>
<dbReference type="SUPFAM" id="SSF46894">
    <property type="entry name" value="C-terminal effector domain of the bipartite response regulators"/>
    <property type="match status" value="1"/>
</dbReference>
<dbReference type="PANTHER" id="PTHR48111:SF6">
    <property type="entry name" value="TRANSCRIPTIONAL REGULATORY PROTEIN CREB"/>
    <property type="match status" value="1"/>
</dbReference>
<accession>A7N4E7</accession>
<dbReference type="Pfam" id="PF00486">
    <property type="entry name" value="Trans_reg_C"/>
    <property type="match status" value="1"/>
</dbReference>
<evidence type="ECO:0000256" key="2">
    <source>
        <dbReference type="PROSITE-ProRule" id="PRU00169"/>
    </source>
</evidence>
<protein>
    <recommendedName>
        <fullName evidence="8">DNA-binding response regulator</fullName>
    </recommendedName>
</protein>
<dbReference type="Gene3D" id="3.40.50.2300">
    <property type="match status" value="1"/>
</dbReference>
<dbReference type="SMART" id="SM00448">
    <property type="entry name" value="REC"/>
    <property type="match status" value="1"/>
</dbReference>
<dbReference type="GO" id="GO:0005829">
    <property type="term" value="C:cytosol"/>
    <property type="evidence" value="ECO:0007669"/>
    <property type="project" value="TreeGrafter"/>
</dbReference>
<dbReference type="PROSITE" id="PS51755">
    <property type="entry name" value="OMPR_PHOB"/>
    <property type="match status" value="1"/>
</dbReference>
<evidence type="ECO:0000259" key="5">
    <source>
        <dbReference type="PROSITE" id="PS51755"/>
    </source>
</evidence>
<feature type="DNA-binding region" description="OmpR/PhoB-type" evidence="3">
    <location>
        <begin position="161"/>
        <end position="261"/>
    </location>
</feature>
<name>A7N4E7_VIBC1</name>
<dbReference type="Gene3D" id="1.10.10.10">
    <property type="entry name" value="Winged helix-like DNA-binding domain superfamily/Winged helix DNA-binding domain"/>
    <property type="match status" value="1"/>
</dbReference>
<dbReference type="GO" id="GO:0000976">
    <property type="term" value="F:transcription cis-regulatory region binding"/>
    <property type="evidence" value="ECO:0007669"/>
    <property type="project" value="TreeGrafter"/>
</dbReference>
<dbReference type="PANTHER" id="PTHR48111">
    <property type="entry name" value="REGULATOR OF RPOS"/>
    <property type="match status" value="1"/>
</dbReference>
<evidence type="ECO:0000313" key="7">
    <source>
        <dbReference type="Proteomes" id="UP000008152"/>
    </source>
</evidence>
<dbReference type="PATRIC" id="fig|338187.36.peg.5471"/>
<dbReference type="KEGG" id="vha:VIBHAR_06627"/>
<keyword evidence="1 3" id="KW-0238">DNA-binding</keyword>
<dbReference type="InterPro" id="IPR001789">
    <property type="entry name" value="Sig_transdc_resp-reg_receiver"/>
</dbReference>
<feature type="modified residue" description="4-aspartylphosphate" evidence="2">
    <location>
        <position position="83"/>
    </location>
</feature>
<dbReference type="InterPro" id="IPR039420">
    <property type="entry name" value="WalR-like"/>
</dbReference>
<proteinExistence type="predicted"/>
<dbReference type="InterPro" id="IPR036388">
    <property type="entry name" value="WH-like_DNA-bd_sf"/>
</dbReference>
<dbReference type="Proteomes" id="UP000008152">
    <property type="component" value="Chromosome II"/>
</dbReference>
<keyword evidence="2" id="KW-0597">Phosphoprotein</keyword>
<organism evidence="6 7">
    <name type="scientific">Vibrio campbellii (strain ATCC BAA-1116)</name>
    <dbReference type="NCBI Taxonomy" id="2902295"/>
    <lineage>
        <taxon>Bacteria</taxon>
        <taxon>Pseudomonadati</taxon>
        <taxon>Pseudomonadota</taxon>
        <taxon>Gammaproteobacteria</taxon>
        <taxon>Vibrionales</taxon>
        <taxon>Vibrionaceae</taxon>
        <taxon>Vibrio</taxon>
    </lineage>
</organism>
<dbReference type="CDD" id="cd17574">
    <property type="entry name" value="REC_OmpR"/>
    <property type="match status" value="1"/>
</dbReference>
<dbReference type="AlphaFoldDB" id="A7N4E7"/>
<dbReference type="Pfam" id="PF00072">
    <property type="entry name" value="Response_reg"/>
    <property type="match status" value="1"/>
</dbReference>
<feature type="domain" description="OmpR/PhoB-type" evidence="5">
    <location>
        <begin position="161"/>
        <end position="261"/>
    </location>
</feature>
<dbReference type="GO" id="GO:0032993">
    <property type="term" value="C:protein-DNA complex"/>
    <property type="evidence" value="ECO:0007669"/>
    <property type="project" value="TreeGrafter"/>
</dbReference>
<dbReference type="SUPFAM" id="SSF52172">
    <property type="entry name" value="CheY-like"/>
    <property type="match status" value="1"/>
</dbReference>
<dbReference type="GO" id="GO:0000156">
    <property type="term" value="F:phosphorelay response regulator activity"/>
    <property type="evidence" value="ECO:0007669"/>
    <property type="project" value="TreeGrafter"/>
</dbReference>
<feature type="domain" description="Response regulatory" evidence="4">
    <location>
        <begin position="34"/>
        <end position="147"/>
    </location>
</feature>
<dbReference type="SMART" id="SM00862">
    <property type="entry name" value="Trans_reg_C"/>
    <property type="match status" value="1"/>
</dbReference>
<dbReference type="Gene3D" id="6.10.250.690">
    <property type="match status" value="1"/>
</dbReference>
<evidence type="ECO:0008006" key="8">
    <source>
        <dbReference type="Google" id="ProtNLM"/>
    </source>
</evidence>
<dbReference type="CDD" id="cd00383">
    <property type="entry name" value="trans_reg_C"/>
    <property type="match status" value="1"/>
</dbReference>
<dbReference type="GO" id="GO:0006355">
    <property type="term" value="P:regulation of DNA-templated transcription"/>
    <property type="evidence" value="ECO:0007669"/>
    <property type="project" value="InterPro"/>
</dbReference>
<dbReference type="PROSITE" id="PS50110">
    <property type="entry name" value="RESPONSE_REGULATORY"/>
    <property type="match status" value="1"/>
</dbReference>
<evidence type="ECO:0000259" key="4">
    <source>
        <dbReference type="PROSITE" id="PS50110"/>
    </source>
</evidence>